<dbReference type="RefSeq" id="WP_345453856.1">
    <property type="nucleotide sequence ID" value="NZ_BAABKG010000001.1"/>
</dbReference>
<reference evidence="8" key="1">
    <citation type="journal article" date="2019" name="Int. J. Syst. Evol. Microbiol.">
        <title>The Global Catalogue of Microorganisms (GCM) 10K type strain sequencing project: providing services to taxonomists for standard genome sequencing and annotation.</title>
        <authorList>
            <consortium name="The Broad Institute Genomics Platform"/>
            <consortium name="The Broad Institute Genome Sequencing Center for Infectious Disease"/>
            <person name="Wu L."/>
            <person name="Ma J."/>
        </authorList>
    </citation>
    <scope>NUCLEOTIDE SEQUENCE [LARGE SCALE GENOMIC DNA]</scope>
    <source>
        <strain evidence="8">JCM 18459</strain>
    </source>
</reference>
<dbReference type="SUPFAM" id="SSF55781">
    <property type="entry name" value="GAF domain-like"/>
    <property type="match status" value="1"/>
</dbReference>
<name>A0ABP9PCR9_9ACTN</name>
<dbReference type="SMART" id="SM01012">
    <property type="entry name" value="ANTAR"/>
    <property type="match status" value="1"/>
</dbReference>
<comment type="caution">
    <text evidence="7">The sequence shown here is derived from an EMBL/GenBank/DDBJ whole genome shotgun (WGS) entry which is preliminary data.</text>
</comment>
<dbReference type="Proteomes" id="UP001500221">
    <property type="component" value="Unassembled WGS sequence"/>
</dbReference>
<evidence type="ECO:0000313" key="8">
    <source>
        <dbReference type="Proteomes" id="UP001500221"/>
    </source>
</evidence>
<sequence>MTDTRPLDERMAEAARELHDQADVQLTYDSAVQLAVANVTGADAAGLTIASRGRKAETLAVTAGWVTTADRLQYTLDEGPCVDATWEHHLVHSPELTTDARWPTWGPRVFAETGARSVLSLQLFTHRDSLGAINLYSRTADAFDARDRTDGLTVAAHIAIAVAAAQSIAQLETAVASRTVIGNAVGMLMERFAFSEQRAFAALSRIASERGRKVRDVAQEVVSDHRARQETGSAPPGPTPPGDG</sequence>
<dbReference type="InterPro" id="IPR005561">
    <property type="entry name" value="ANTAR"/>
</dbReference>
<evidence type="ECO:0000313" key="7">
    <source>
        <dbReference type="EMBL" id="GAA5141546.1"/>
    </source>
</evidence>
<keyword evidence="2" id="KW-0418">Kinase</keyword>
<keyword evidence="1" id="KW-0808">Transferase</keyword>
<dbReference type="InterPro" id="IPR029016">
    <property type="entry name" value="GAF-like_dom_sf"/>
</dbReference>
<feature type="region of interest" description="Disordered" evidence="5">
    <location>
        <begin position="217"/>
        <end position="244"/>
    </location>
</feature>
<dbReference type="Gene3D" id="1.10.10.10">
    <property type="entry name" value="Winged helix-like DNA-binding domain superfamily/Winged helix DNA-binding domain"/>
    <property type="match status" value="1"/>
</dbReference>
<keyword evidence="8" id="KW-1185">Reference proteome</keyword>
<dbReference type="InterPro" id="IPR012074">
    <property type="entry name" value="GAF_ANTAR"/>
</dbReference>
<evidence type="ECO:0000256" key="1">
    <source>
        <dbReference type="ARBA" id="ARBA00022679"/>
    </source>
</evidence>
<evidence type="ECO:0000256" key="4">
    <source>
        <dbReference type="ARBA" id="ARBA00023163"/>
    </source>
</evidence>
<accession>A0ABP9PCR9</accession>
<organism evidence="7 8">
    <name type="scientific">Nocardioides marinquilinus</name>
    <dbReference type="NCBI Taxonomy" id="1210400"/>
    <lineage>
        <taxon>Bacteria</taxon>
        <taxon>Bacillati</taxon>
        <taxon>Actinomycetota</taxon>
        <taxon>Actinomycetes</taxon>
        <taxon>Propionibacteriales</taxon>
        <taxon>Nocardioidaceae</taxon>
        <taxon>Nocardioides</taxon>
    </lineage>
</organism>
<dbReference type="Pfam" id="PF03861">
    <property type="entry name" value="ANTAR"/>
    <property type="match status" value="1"/>
</dbReference>
<keyword evidence="3" id="KW-0805">Transcription regulation</keyword>
<evidence type="ECO:0000256" key="5">
    <source>
        <dbReference type="SAM" id="MobiDB-lite"/>
    </source>
</evidence>
<proteinExistence type="predicted"/>
<dbReference type="SUPFAM" id="SSF52172">
    <property type="entry name" value="CheY-like"/>
    <property type="match status" value="1"/>
</dbReference>
<dbReference type="InterPro" id="IPR003018">
    <property type="entry name" value="GAF"/>
</dbReference>
<keyword evidence="4" id="KW-0804">Transcription</keyword>
<feature type="compositionally biased region" description="Basic and acidic residues" evidence="5">
    <location>
        <begin position="217"/>
        <end position="229"/>
    </location>
</feature>
<evidence type="ECO:0000259" key="6">
    <source>
        <dbReference type="PROSITE" id="PS50921"/>
    </source>
</evidence>
<dbReference type="InterPro" id="IPR036388">
    <property type="entry name" value="WH-like_DNA-bd_sf"/>
</dbReference>
<dbReference type="Pfam" id="PF13185">
    <property type="entry name" value="GAF_2"/>
    <property type="match status" value="1"/>
</dbReference>
<evidence type="ECO:0000256" key="3">
    <source>
        <dbReference type="ARBA" id="ARBA00023015"/>
    </source>
</evidence>
<dbReference type="SMART" id="SM00065">
    <property type="entry name" value="GAF"/>
    <property type="match status" value="1"/>
</dbReference>
<protein>
    <submittedName>
        <fullName evidence="7">GAF and ANTAR domain-containing protein</fullName>
    </submittedName>
</protein>
<gene>
    <name evidence="7" type="ORF">GCM10023340_03450</name>
</gene>
<dbReference type="Gene3D" id="3.30.450.40">
    <property type="match status" value="1"/>
</dbReference>
<dbReference type="PIRSF" id="PIRSF036625">
    <property type="entry name" value="GAF_ANTAR"/>
    <property type="match status" value="1"/>
</dbReference>
<feature type="domain" description="ANTAR" evidence="6">
    <location>
        <begin position="161"/>
        <end position="222"/>
    </location>
</feature>
<feature type="compositionally biased region" description="Pro residues" evidence="5">
    <location>
        <begin position="235"/>
        <end position="244"/>
    </location>
</feature>
<dbReference type="InterPro" id="IPR011006">
    <property type="entry name" value="CheY-like_superfamily"/>
</dbReference>
<dbReference type="EMBL" id="BAABKG010000001">
    <property type="protein sequence ID" value="GAA5141546.1"/>
    <property type="molecule type" value="Genomic_DNA"/>
</dbReference>
<dbReference type="PROSITE" id="PS50921">
    <property type="entry name" value="ANTAR"/>
    <property type="match status" value="1"/>
</dbReference>
<evidence type="ECO:0000256" key="2">
    <source>
        <dbReference type="ARBA" id="ARBA00022777"/>
    </source>
</evidence>